<name>A0A445DWG5_ARAHY</name>
<evidence type="ECO:0000313" key="1">
    <source>
        <dbReference type="EMBL" id="RYR67522.1"/>
    </source>
</evidence>
<reference evidence="1 2" key="1">
    <citation type="submission" date="2019-01" db="EMBL/GenBank/DDBJ databases">
        <title>Sequencing of cultivated peanut Arachis hypogaea provides insights into genome evolution and oil improvement.</title>
        <authorList>
            <person name="Chen X."/>
        </authorList>
    </citation>
    <scope>NUCLEOTIDE SEQUENCE [LARGE SCALE GENOMIC DNA]</scope>
    <source>
        <strain evidence="2">cv. Fuhuasheng</strain>
        <tissue evidence="1">Leaves</tissue>
    </source>
</reference>
<proteinExistence type="predicted"/>
<comment type="caution">
    <text evidence="1">The sequence shown here is derived from an EMBL/GenBank/DDBJ whole genome shotgun (WGS) entry which is preliminary data.</text>
</comment>
<dbReference type="Gramene" id="arahy.Tifrunner.gnm2.ann2.Ah03g284700.1">
    <property type="protein sequence ID" value="arahy.Tifrunner.gnm2.ann2.Ah03g284700.1-CDS"/>
    <property type="gene ID" value="arahy.Tifrunner.gnm2.ann2.Ah03g284700"/>
</dbReference>
<sequence>MIILLKLTDLLNTWNLMINYNAPRSNLSPSLKSPSGIPCLVAAARTTTTSLSSNPPRTRLSSPVDLATLAKRLNSIAKTRREEKRVIRRTRRKITLSMEKTSTTNSSSEFSSGDGEFSSVWSMSSPCGSPARIGVAEQVTMAMTWREE</sequence>
<dbReference type="EMBL" id="SDMP01000003">
    <property type="protein sequence ID" value="RYR67522.1"/>
    <property type="molecule type" value="Genomic_DNA"/>
</dbReference>
<evidence type="ECO:0000313" key="2">
    <source>
        <dbReference type="Proteomes" id="UP000289738"/>
    </source>
</evidence>
<organism evidence="1 2">
    <name type="scientific">Arachis hypogaea</name>
    <name type="common">Peanut</name>
    <dbReference type="NCBI Taxonomy" id="3818"/>
    <lineage>
        <taxon>Eukaryota</taxon>
        <taxon>Viridiplantae</taxon>
        <taxon>Streptophyta</taxon>
        <taxon>Embryophyta</taxon>
        <taxon>Tracheophyta</taxon>
        <taxon>Spermatophyta</taxon>
        <taxon>Magnoliopsida</taxon>
        <taxon>eudicotyledons</taxon>
        <taxon>Gunneridae</taxon>
        <taxon>Pentapetalae</taxon>
        <taxon>rosids</taxon>
        <taxon>fabids</taxon>
        <taxon>Fabales</taxon>
        <taxon>Fabaceae</taxon>
        <taxon>Papilionoideae</taxon>
        <taxon>50 kb inversion clade</taxon>
        <taxon>dalbergioids sensu lato</taxon>
        <taxon>Dalbergieae</taxon>
        <taxon>Pterocarpus clade</taxon>
        <taxon>Arachis</taxon>
    </lineage>
</organism>
<dbReference type="Proteomes" id="UP000289738">
    <property type="component" value="Chromosome A03"/>
</dbReference>
<dbReference type="AlphaFoldDB" id="A0A445DWG5"/>
<keyword evidence="2" id="KW-1185">Reference proteome</keyword>
<protein>
    <submittedName>
        <fullName evidence="1">Uncharacterized protein</fullName>
    </submittedName>
</protein>
<accession>A0A445DWG5</accession>
<gene>
    <name evidence="1" type="ORF">Ahy_A03g013929</name>
</gene>